<name>A0A179GRV6_PURLI</name>
<feature type="compositionally biased region" description="Low complexity" evidence="1">
    <location>
        <begin position="104"/>
        <end position="128"/>
    </location>
</feature>
<organism evidence="2 3">
    <name type="scientific">Purpureocillium lilacinum</name>
    <name type="common">Paecilomyces lilacinus</name>
    <dbReference type="NCBI Taxonomy" id="33203"/>
    <lineage>
        <taxon>Eukaryota</taxon>
        <taxon>Fungi</taxon>
        <taxon>Dikarya</taxon>
        <taxon>Ascomycota</taxon>
        <taxon>Pezizomycotina</taxon>
        <taxon>Sordariomycetes</taxon>
        <taxon>Hypocreomycetidae</taxon>
        <taxon>Hypocreales</taxon>
        <taxon>Ophiocordycipitaceae</taxon>
        <taxon>Purpureocillium</taxon>
    </lineage>
</organism>
<gene>
    <name evidence="2" type="ORF">VFPBJ_05444</name>
</gene>
<dbReference type="Proteomes" id="UP000078240">
    <property type="component" value="Unassembled WGS sequence"/>
</dbReference>
<reference evidence="2 3" key="1">
    <citation type="submission" date="2016-01" db="EMBL/GenBank/DDBJ databases">
        <title>Biosynthesis of antibiotic leucinostatins and their inhibition on Phytophthora in bio-control Purpureocillium lilacinum.</title>
        <authorList>
            <person name="Wang G."/>
            <person name="Liu Z."/>
            <person name="Lin R."/>
            <person name="Li E."/>
            <person name="Mao Z."/>
            <person name="Ling J."/>
            <person name="Yin W."/>
            <person name="Xie B."/>
        </authorList>
    </citation>
    <scope>NUCLEOTIDE SEQUENCE [LARGE SCALE GENOMIC DNA]</scope>
    <source>
        <strain evidence="2">PLBJ-1</strain>
    </source>
</reference>
<evidence type="ECO:0000313" key="2">
    <source>
        <dbReference type="EMBL" id="OAQ79859.1"/>
    </source>
</evidence>
<dbReference type="AlphaFoldDB" id="A0A179GRV6"/>
<feature type="compositionally biased region" description="Low complexity" evidence="1">
    <location>
        <begin position="25"/>
        <end position="43"/>
    </location>
</feature>
<feature type="region of interest" description="Disordered" evidence="1">
    <location>
        <begin position="1"/>
        <end position="131"/>
    </location>
</feature>
<dbReference type="EMBL" id="LSBH01000004">
    <property type="protein sequence ID" value="OAQ79859.1"/>
    <property type="molecule type" value="Genomic_DNA"/>
</dbReference>
<evidence type="ECO:0000313" key="3">
    <source>
        <dbReference type="Proteomes" id="UP000078240"/>
    </source>
</evidence>
<sequence>MPETPPSSIQTALLLPLTPGGGQAGRPSPGRARSQRSAAAGPPGVQGRTQLTDGRVGARQPRFVPPLRPPPVAPKAGTSHVPSRLLNGGDDRPTRDVRPRGFLSRVAARSAQAARRSSSPSTALSAPGRRVRGYVRPRHSLRAKVQQHSQFSDARARVVGIGGFPFEQAPSSERRRRRRRVLMLVALMREQGE</sequence>
<proteinExistence type="predicted"/>
<comment type="caution">
    <text evidence="2">The sequence shown here is derived from an EMBL/GenBank/DDBJ whole genome shotgun (WGS) entry which is preliminary data.</text>
</comment>
<accession>A0A179GRV6</accession>
<feature type="compositionally biased region" description="Basic and acidic residues" evidence="1">
    <location>
        <begin position="89"/>
        <end position="99"/>
    </location>
</feature>
<evidence type="ECO:0000256" key="1">
    <source>
        <dbReference type="SAM" id="MobiDB-lite"/>
    </source>
</evidence>
<protein>
    <submittedName>
        <fullName evidence="2">Uncharacterized protein</fullName>
    </submittedName>
</protein>
<feature type="compositionally biased region" description="Pro residues" evidence="1">
    <location>
        <begin position="63"/>
        <end position="73"/>
    </location>
</feature>